<comment type="caution">
    <text evidence="1">The sequence shown here is derived from an EMBL/GenBank/DDBJ whole genome shotgun (WGS) entry which is preliminary data.</text>
</comment>
<evidence type="ECO:0000313" key="1">
    <source>
        <dbReference type="EMBL" id="MCI94885.1"/>
    </source>
</evidence>
<dbReference type="AlphaFoldDB" id="A0A392W7L4"/>
<keyword evidence="2" id="KW-1185">Reference proteome</keyword>
<dbReference type="EMBL" id="LXQA011369191">
    <property type="protein sequence ID" value="MCI94885.1"/>
    <property type="molecule type" value="Genomic_DNA"/>
</dbReference>
<name>A0A392W7L4_9FABA</name>
<dbReference type="Proteomes" id="UP000265520">
    <property type="component" value="Unassembled WGS sequence"/>
</dbReference>
<reference evidence="1 2" key="1">
    <citation type="journal article" date="2018" name="Front. Plant Sci.">
        <title>Red Clover (Trifolium pratense) and Zigzag Clover (T. medium) - A Picture of Genomic Similarities and Differences.</title>
        <authorList>
            <person name="Dluhosova J."/>
            <person name="Istvanek J."/>
            <person name="Nedelnik J."/>
            <person name="Repkova J."/>
        </authorList>
    </citation>
    <scope>NUCLEOTIDE SEQUENCE [LARGE SCALE GENOMIC DNA]</scope>
    <source>
        <strain evidence="2">cv. 10/8</strain>
        <tissue evidence="1">Leaf</tissue>
    </source>
</reference>
<organism evidence="1 2">
    <name type="scientific">Trifolium medium</name>
    <dbReference type="NCBI Taxonomy" id="97028"/>
    <lineage>
        <taxon>Eukaryota</taxon>
        <taxon>Viridiplantae</taxon>
        <taxon>Streptophyta</taxon>
        <taxon>Embryophyta</taxon>
        <taxon>Tracheophyta</taxon>
        <taxon>Spermatophyta</taxon>
        <taxon>Magnoliopsida</taxon>
        <taxon>eudicotyledons</taxon>
        <taxon>Gunneridae</taxon>
        <taxon>Pentapetalae</taxon>
        <taxon>rosids</taxon>
        <taxon>fabids</taxon>
        <taxon>Fabales</taxon>
        <taxon>Fabaceae</taxon>
        <taxon>Papilionoideae</taxon>
        <taxon>50 kb inversion clade</taxon>
        <taxon>NPAAA clade</taxon>
        <taxon>Hologalegina</taxon>
        <taxon>IRL clade</taxon>
        <taxon>Trifolieae</taxon>
        <taxon>Trifolium</taxon>
    </lineage>
</organism>
<evidence type="ECO:0000313" key="2">
    <source>
        <dbReference type="Proteomes" id="UP000265520"/>
    </source>
</evidence>
<proteinExistence type="predicted"/>
<sequence length="37" mass="4148">VASWRQATFLTVASGRQARWWRGCRQLSLAEANLSAV</sequence>
<protein>
    <submittedName>
        <fullName evidence="1">Uncharacterized protein</fullName>
    </submittedName>
</protein>
<feature type="non-terminal residue" evidence="1">
    <location>
        <position position="1"/>
    </location>
</feature>
<accession>A0A392W7L4</accession>